<evidence type="ECO:0000256" key="6">
    <source>
        <dbReference type="PROSITE-ProRule" id="PRU00169"/>
    </source>
</evidence>
<dbReference type="GO" id="GO:0000160">
    <property type="term" value="P:phosphorelay signal transduction system"/>
    <property type="evidence" value="ECO:0007669"/>
    <property type="project" value="InterPro"/>
</dbReference>
<dbReference type="NCBIfam" id="TIGR00229">
    <property type="entry name" value="sensory_box"/>
    <property type="match status" value="5"/>
</dbReference>
<dbReference type="GeneID" id="97608030"/>
<evidence type="ECO:0000256" key="2">
    <source>
        <dbReference type="ARBA" id="ARBA00012438"/>
    </source>
</evidence>
<evidence type="ECO:0000259" key="10">
    <source>
        <dbReference type="PROSITE" id="PS50113"/>
    </source>
</evidence>
<feature type="domain" description="PAS" evidence="9">
    <location>
        <begin position="251"/>
        <end position="329"/>
    </location>
</feature>
<dbReference type="InterPro" id="IPR036890">
    <property type="entry name" value="HATPase_C_sf"/>
</dbReference>
<keyword evidence="3 6" id="KW-0597">Phosphoprotein</keyword>
<dbReference type="InterPro" id="IPR001610">
    <property type="entry name" value="PAC"/>
</dbReference>
<evidence type="ECO:0000256" key="1">
    <source>
        <dbReference type="ARBA" id="ARBA00000085"/>
    </source>
</evidence>
<dbReference type="RefSeq" id="WP_109940673.1">
    <property type="nucleotide sequence ID" value="NZ_CP176366.1"/>
</dbReference>
<evidence type="ECO:0000259" key="9">
    <source>
        <dbReference type="PROSITE" id="PS50112"/>
    </source>
</evidence>
<dbReference type="PROSITE" id="PS50110">
    <property type="entry name" value="RESPONSE_REGULATORY"/>
    <property type="match status" value="1"/>
</dbReference>
<dbReference type="InterPro" id="IPR035965">
    <property type="entry name" value="PAS-like_dom_sf"/>
</dbReference>
<feature type="domain" description="Response regulatory" evidence="8">
    <location>
        <begin position="3"/>
        <end position="118"/>
    </location>
</feature>
<dbReference type="SUPFAM" id="SSF55785">
    <property type="entry name" value="PYP-like sensor domain (PAS domain)"/>
    <property type="match status" value="5"/>
</dbReference>
<evidence type="ECO:0000256" key="5">
    <source>
        <dbReference type="ARBA" id="ARBA00022777"/>
    </source>
</evidence>
<dbReference type="Gene3D" id="3.30.450.20">
    <property type="entry name" value="PAS domain"/>
    <property type="match status" value="5"/>
</dbReference>
<dbReference type="PROSITE" id="PS50109">
    <property type="entry name" value="HIS_KIN"/>
    <property type="match status" value="1"/>
</dbReference>
<sequence>MIHILYVDDEEVLLDLAKIFLEKNREFSVDTALSAVEIIESGTISSYDAIISDYMMPEMDGIAFLKEIRKKFPDIPFVLFTGRGREEVVIEAINYGADFYLQKGGDPKAQFAELGHKVAQAVKRRKAEKELVNSENRFTQVFQANPTIAGLSELHSSRFVDVNEAFLSRLSFTRNEVIGKNPIELGIITEETQTSIFQSFQENGYLHNYETKFYTKNKESLHVLVSIDVISSSGEDILLVQAIDITERSYAEEKMRQTLENLGKTQRIARVGNWSLDINTRKYSASDEIYHMFGFPPGTEVSYEQIAEMIHPDDRPKMRELFNQAVKTGRPYNTEMRIILPETGEERYITTIGELEIDSEGSPVRVFGVNQDITELKKTSCALIEYETQFQQIIDNFPVSITIVTLKGNLLYANPQAVKLFELDKSNEISSITVNDFWANPDERKDWVKRLKTDNIVTDYEVEFFLPSGKRIWIILFGIFISFKGEKCILSAHHNITDRKIAEKELKKSEERYRFITDNSTDVIWTMNLEGWFTFVSPSVYHLRGYTPEEVIEKPVVDAISPGSVGLAMQIMNNTHEKVKAGLRPEPEFFEVEQPCKDGSTVWTEVVARSLYDKNDNIIGFLGISRDITKRRAAERALKESEQKFITIFNQTPDPILIIDTKGIILEVNKGFEEIFGKKNTEITGKNLKNIGIFQDKVREMNLLISDDKSGQITRTEIEFTNKNNIPFYAEVAISRINIQNQAASLLQIHDINEIKRAHDAVKSANNKLSILSSITRHDVLNKVMITSLYSEEMRESVTDEKLKKYLDTITENSSYIARLINMTKEYQELGTSAPIWQRVPDLIQSETILGLLQNITLQSDLDNLEIYADLMLEKVLYNLVDNSVRHGKNLTFIRFSYHIKENDCILVYEDDGGGIVENEKTKIFERGFGKNTGMGLFLIREILSITGIQISETGTYGKGVTFEMLIQAGKWRISKN</sequence>
<keyword evidence="4" id="KW-0808">Transferase</keyword>
<dbReference type="InterPro" id="IPR013655">
    <property type="entry name" value="PAS_fold_3"/>
</dbReference>
<dbReference type="Gene3D" id="2.10.70.100">
    <property type="match status" value="1"/>
</dbReference>
<dbReference type="InterPro" id="IPR001789">
    <property type="entry name" value="Sig_transdc_resp-reg_receiver"/>
</dbReference>
<dbReference type="EMBL" id="QGMZ01000016">
    <property type="protein sequence ID" value="PWR74593.1"/>
    <property type="molecule type" value="Genomic_DNA"/>
</dbReference>
<comment type="catalytic activity">
    <reaction evidence="1">
        <text>ATP + protein L-histidine = ADP + protein N-phospho-L-histidine.</text>
        <dbReference type="EC" id="2.7.13.3"/>
    </reaction>
</comment>
<accession>A0A2V2NGY6</accession>
<dbReference type="Proteomes" id="UP000245934">
    <property type="component" value="Unassembled WGS sequence"/>
</dbReference>
<dbReference type="InterPro" id="IPR011006">
    <property type="entry name" value="CheY-like_superfamily"/>
</dbReference>
<dbReference type="SUPFAM" id="SSF55874">
    <property type="entry name" value="ATPase domain of HSP90 chaperone/DNA topoisomerase II/histidine kinase"/>
    <property type="match status" value="1"/>
</dbReference>
<dbReference type="Gene3D" id="3.30.565.10">
    <property type="entry name" value="Histidine kinase-like ATPase, C-terminal domain"/>
    <property type="match status" value="1"/>
</dbReference>
<name>A0A2V2NGY6_9EURY</name>
<feature type="domain" description="PAC" evidence="10">
    <location>
        <begin position="332"/>
        <end position="385"/>
    </location>
</feature>
<dbReference type="InterPro" id="IPR005467">
    <property type="entry name" value="His_kinase_dom"/>
</dbReference>
<dbReference type="Pfam" id="PF02518">
    <property type="entry name" value="HATPase_c"/>
    <property type="match status" value="1"/>
</dbReference>
<dbReference type="CDD" id="cd00075">
    <property type="entry name" value="HATPase"/>
    <property type="match status" value="1"/>
</dbReference>
<dbReference type="Gene3D" id="3.40.50.2300">
    <property type="match status" value="1"/>
</dbReference>
<feature type="domain" description="Histidine kinase" evidence="7">
    <location>
        <begin position="775"/>
        <end position="971"/>
    </location>
</feature>
<dbReference type="GO" id="GO:0006355">
    <property type="term" value="P:regulation of DNA-templated transcription"/>
    <property type="evidence" value="ECO:0007669"/>
    <property type="project" value="InterPro"/>
</dbReference>
<dbReference type="InterPro" id="IPR003594">
    <property type="entry name" value="HATPase_dom"/>
</dbReference>
<evidence type="ECO:0000256" key="3">
    <source>
        <dbReference type="ARBA" id="ARBA00022553"/>
    </source>
</evidence>
<organism evidence="11 12">
    <name type="scientific">Methanospirillum stamsii</name>
    <dbReference type="NCBI Taxonomy" id="1277351"/>
    <lineage>
        <taxon>Archaea</taxon>
        <taxon>Methanobacteriati</taxon>
        <taxon>Methanobacteriota</taxon>
        <taxon>Stenosarchaea group</taxon>
        <taxon>Methanomicrobia</taxon>
        <taxon>Methanomicrobiales</taxon>
        <taxon>Methanospirillaceae</taxon>
        <taxon>Methanospirillum</taxon>
    </lineage>
</organism>
<feature type="domain" description="PAS" evidence="9">
    <location>
        <begin position="386"/>
        <end position="437"/>
    </location>
</feature>
<keyword evidence="5" id="KW-0418">Kinase</keyword>
<proteinExistence type="predicted"/>
<gene>
    <name evidence="11" type="ORF">DLD82_08395</name>
</gene>
<evidence type="ECO:0000313" key="11">
    <source>
        <dbReference type="EMBL" id="PWR74593.1"/>
    </source>
</evidence>
<dbReference type="SMART" id="SM00091">
    <property type="entry name" value="PAS"/>
    <property type="match status" value="5"/>
</dbReference>
<evidence type="ECO:0000259" key="8">
    <source>
        <dbReference type="PROSITE" id="PS50110"/>
    </source>
</evidence>
<dbReference type="PANTHER" id="PTHR43304:SF1">
    <property type="entry name" value="PAC DOMAIN-CONTAINING PROTEIN"/>
    <property type="match status" value="1"/>
</dbReference>
<dbReference type="SMART" id="SM00387">
    <property type="entry name" value="HATPase_c"/>
    <property type="match status" value="1"/>
</dbReference>
<evidence type="ECO:0000313" key="12">
    <source>
        <dbReference type="Proteomes" id="UP000245934"/>
    </source>
</evidence>
<evidence type="ECO:0000256" key="4">
    <source>
        <dbReference type="ARBA" id="ARBA00022679"/>
    </source>
</evidence>
<dbReference type="Pfam" id="PF08447">
    <property type="entry name" value="PAS_3"/>
    <property type="match status" value="1"/>
</dbReference>
<dbReference type="SMART" id="SM00448">
    <property type="entry name" value="REC"/>
    <property type="match status" value="1"/>
</dbReference>
<dbReference type="Pfam" id="PF00072">
    <property type="entry name" value="Response_reg"/>
    <property type="match status" value="1"/>
</dbReference>
<dbReference type="SUPFAM" id="SSF52172">
    <property type="entry name" value="CheY-like"/>
    <property type="match status" value="1"/>
</dbReference>
<comment type="caution">
    <text evidence="11">The sequence shown here is derived from an EMBL/GenBank/DDBJ whole genome shotgun (WGS) entry which is preliminary data.</text>
</comment>
<dbReference type="CDD" id="cd00156">
    <property type="entry name" value="REC"/>
    <property type="match status" value="1"/>
</dbReference>
<dbReference type="InterPro" id="IPR013767">
    <property type="entry name" value="PAS_fold"/>
</dbReference>
<feature type="domain" description="PAC" evidence="10">
    <location>
        <begin position="588"/>
        <end position="640"/>
    </location>
</feature>
<dbReference type="CDD" id="cd00130">
    <property type="entry name" value="PAS"/>
    <property type="match status" value="5"/>
</dbReference>
<dbReference type="PROSITE" id="PS50113">
    <property type="entry name" value="PAC"/>
    <property type="match status" value="2"/>
</dbReference>
<dbReference type="InterPro" id="IPR000014">
    <property type="entry name" value="PAS"/>
</dbReference>
<evidence type="ECO:0000259" key="7">
    <source>
        <dbReference type="PROSITE" id="PS50109"/>
    </source>
</evidence>
<protein>
    <recommendedName>
        <fullName evidence="2">histidine kinase</fullName>
        <ecNumber evidence="2">2.7.13.3</ecNumber>
    </recommendedName>
</protein>
<dbReference type="PANTHER" id="PTHR43304">
    <property type="entry name" value="PHYTOCHROME-LIKE PROTEIN CPH1"/>
    <property type="match status" value="1"/>
</dbReference>
<dbReference type="AlphaFoldDB" id="A0A2V2NGY6"/>
<dbReference type="PROSITE" id="PS50112">
    <property type="entry name" value="PAS"/>
    <property type="match status" value="4"/>
</dbReference>
<dbReference type="InterPro" id="IPR052162">
    <property type="entry name" value="Sensor_kinase/Photoreceptor"/>
</dbReference>
<feature type="domain" description="PAS" evidence="9">
    <location>
        <begin position="509"/>
        <end position="579"/>
    </location>
</feature>
<dbReference type="SMART" id="SM00086">
    <property type="entry name" value="PAC"/>
    <property type="match status" value="5"/>
</dbReference>
<reference evidence="11 12" key="1">
    <citation type="submission" date="2018-05" db="EMBL/GenBank/DDBJ databases">
        <title>Draft genome of Methanospirillum stamsii Pt1.</title>
        <authorList>
            <person name="Dueholm M.S."/>
            <person name="Nielsen P.H."/>
            <person name="Bakmann L.F."/>
            <person name="Otzen D.E."/>
        </authorList>
    </citation>
    <scope>NUCLEOTIDE SEQUENCE [LARGE SCALE GENOMIC DNA]</scope>
    <source>
        <strain evidence="11 12">Pt1</strain>
    </source>
</reference>
<dbReference type="EC" id="2.7.13.3" evidence="2"/>
<dbReference type="Pfam" id="PF13426">
    <property type="entry name" value="PAS_9"/>
    <property type="match status" value="2"/>
</dbReference>
<dbReference type="OrthoDB" id="71385at2157"/>
<dbReference type="InterPro" id="IPR000700">
    <property type="entry name" value="PAS-assoc_C"/>
</dbReference>
<feature type="modified residue" description="4-aspartylphosphate" evidence="6">
    <location>
        <position position="53"/>
    </location>
</feature>
<feature type="domain" description="PAS" evidence="9">
    <location>
        <begin position="641"/>
        <end position="688"/>
    </location>
</feature>
<keyword evidence="12" id="KW-1185">Reference proteome</keyword>
<dbReference type="GO" id="GO:0004673">
    <property type="term" value="F:protein histidine kinase activity"/>
    <property type="evidence" value="ECO:0007669"/>
    <property type="project" value="UniProtKB-EC"/>
</dbReference>
<dbReference type="Pfam" id="PF00989">
    <property type="entry name" value="PAS"/>
    <property type="match status" value="2"/>
</dbReference>